<dbReference type="InterPro" id="IPR001789">
    <property type="entry name" value="Sig_transdc_resp-reg_receiver"/>
</dbReference>
<dbReference type="SMART" id="SM00448">
    <property type="entry name" value="REC"/>
    <property type="match status" value="1"/>
</dbReference>
<dbReference type="GO" id="GO:0003677">
    <property type="term" value="F:DNA binding"/>
    <property type="evidence" value="ECO:0007669"/>
    <property type="project" value="UniProtKB-KW"/>
</dbReference>
<keyword evidence="4" id="KW-0238">DNA-binding</keyword>
<accession>A0A1F5JDX8</accession>
<gene>
    <name evidence="8" type="ORF">A3C26_00985</name>
</gene>
<feature type="domain" description="Response regulatory" evidence="7">
    <location>
        <begin position="3"/>
        <end position="120"/>
    </location>
</feature>
<evidence type="ECO:0000256" key="2">
    <source>
        <dbReference type="ARBA" id="ARBA00023012"/>
    </source>
</evidence>
<organism evidence="8 9">
    <name type="scientific">Candidatus Daviesbacteria bacterium RIFCSPHIGHO2_02_FULL_39_12</name>
    <dbReference type="NCBI Taxonomy" id="1797770"/>
    <lineage>
        <taxon>Bacteria</taxon>
        <taxon>Candidatus Daviesiibacteriota</taxon>
    </lineage>
</organism>
<keyword evidence="2" id="KW-0902">Two-component regulatory system</keyword>
<dbReference type="PANTHER" id="PTHR44591:SF3">
    <property type="entry name" value="RESPONSE REGULATORY DOMAIN-CONTAINING PROTEIN"/>
    <property type="match status" value="1"/>
</dbReference>
<evidence type="ECO:0000256" key="5">
    <source>
        <dbReference type="ARBA" id="ARBA00023163"/>
    </source>
</evidence>
<protein>
    <recommendedName>
        <fullName evidence="7">Response regulatory domain-containing protein</fullName>
    </recommendedName>
</protein>
<dbReference type="InterPro" id="IPR050595">
    <property type="entry name" value="Bact_response_regulator"/>
</dbReference>
<dbReference type="PANTHER" id="PTHR44591">
    <property type="entry name" value="STRESS RESPONSE REGULATOR PROTEIN 1"/>
    <property type="match status" value="1"/>
</dbReference>
<dbReference type="Pfam" id="PF00072">
    <property type="entry name" value="Response_reg"/>
    <property type="match status" value="1"/>
</dbReference>
<evidence type="ECO:0000259" key="7">
    <source>
        <dbReference type="PROSITE" id="PS50110"/>
    </source>
</evidence>
<keyword evidence="5" id="KW-0804">Transcription</keyword>
<reference evidence="8 9" key="1">
    <citation type="journal article" date="2016" name="Nat. Commun.">
        <title>Thousands of microbial genomes shed light on interconnected biogeochemical processes in an aquifer system.</title>
        <authorList>
            <person name="Anantharaman K."/>
            <person name="Brown C.T."/>
            <person name="Hug L.A."/>
            <person name="Sharon I."/>
            <person name="Castelle C.J."/>
            <person name="Probst A.J."/>
            <person name="Thomas B.C."/>
            <person name="Singh A."/>
            <person name="Wilkins M.J."/>
            <person name="Karaoz U."/>
            <person name="Brodie E.L."/>
            <person name="Williams K.H."/>
            <person name="Hubbard S.S."/>
            <person name="Banfield J.F."/>
        </authorList>
    </citation>
    <scope>NUCLEOTIDE SEQUENCE [LARGE SCALE GENOMIC DNA]</scope>
</reference>
<dbReference type="PROSITE" id="PS50110">
    <property type="entry name" value="RESPONSE_REGULATORY"/>
    <property type="match status" value="1"/>
</dbReference>
<dbReference type="InterPro" id="IPR011006">
    <property type="entry name" value="CheY-like_superfamily"/>
</dbReference>
<keyword evidence="1 6" id="KW-0597">Phosphoprotein</keyword>
<keyword evidence="3" id="KW-0805">Transcription regulation</keyword>
<dbReference type="GO" id="GO:0000160">
    <property type="term" value="P:phosphorelay signal transduction system"/>
    <property type="evidence" value="ECO:0007669"/>
    <property type="project" value="UniProtKB-KW"/>
</dbReference>
<evidence type="ECO:0000313" key="9">
    <source>
        <dbReference type="Proteomes" id="UP000177042"/>
    </source>
</evidence>
<name>A0A1F5JDX8_9BACT</name>
<feature type="modified residue" description="4-aspartylphosphate" evidence="6">
    <location>
        <position position="52"/>
    </location>
</feature>
<dbReference type="Proteomes" id="UP000177042">
    <property type="component" value="Unassembled WGS sequence"/>
</dbReference>
<evidence type="ECO:0000256" key="6">
    <source>
        <dbReference type="PROSITE-ProRule" id="PRU00169"/>
    </source>
</evidence>
<dbReference type="FunFam" id="3.40.50.2300:FF:000001">
    <property type="entry name" value="DNA-binding response regulator PhoB"/>
    <property type="match status" value="1"/>
</dbReference>
<evidence type="ECO:0000256" key="1">
    <source>
        <dbReference type="ARBA" id="ARBA00022553"/>
    </source>
</evidence>
<evidence type="ECO:0000313" key="8">
    <source>
        <dbReference type="EMBL" id="OGE26690.1"/>
    </source>
</evidence>
<dbReference type="AlphaFoldDB" id="A0A1F5JDX8"/>
<proteinExistence type="predicted"/>
<evidence type="ECO:0000256" key="4">
    <source>
        <dbReference type="ARBA" id="ARBA00023125"/>
    </source>
</evidence>
<evidence type="ECO:0000256" key="3">
    <source>
        <dbReference type="ARBA" id="ARBA00023015"/>
    </source>
</evidence>
<dbReference type="Gene3D" id="3.40.50.2300">
    <property type="match status" value="1"/>
</dbReference>
<dbReference type="EMBL" id="MFCX01000005">
    <property type="protein sequence ID" value="OGE26690.1"/>
    <property type="molecule type" value="Genomic_DNA"/>
</dbReference>
<sequence>MKKILVVDDDQYIRDVYREVLEDEKYQVELAVDGQEGLLKAQMGGYDLILLDAMMPKIDGLGFLKELKENPAKLANGPIILLTNLAHDKVIDEAMQNGAKSYLIKSDMNPDEFLQNIKKFLEPPVASRG</sequence>
<comment type="caution">
    <text evidence="8">The sequence shown here is derived from an EMBL/GenBank/DDBJ whole genome shotgun (WGS) entry which is preliminary data.</text>
</comment>
<dbReference type="SUPFAM" id="SSF52172">
    <property type="entry name" value="CheY-like"/>
    <property type="match status" value="1"/>
</dbReference>